<dbReference type="PANTHER" id="PTHR44167">
    <property type="entry name" value="OVARIAN-SPECIFIC SERINE/THREONINE-PROTEIN KINASE LOK-RELATED"/>
    <property type="match status" value="1"/>
</dbReference>
<evidence type="ECO:0000313" key="7">
    <source>
        <dbReference type="Proteomes" id="UP000683925"/>
    </source>
</evidence>
<dbReference type="PANTHER" id="PTHR44167:SF18">
    <property type="entry name" value="PROTEIN KINASE DOMAIN-CONTAINING PROTEIN"/>
    <property type="match status" value="1"/>
</dbReference>
<dbReference type="AlphaFoldDB" id="A0A8S1WZM4"/>
<organism evidence="6 7">
    <name type="scientific">Paramecium octaurelia</name>
    <dbReference type="NCBI Taxonomy" id="43137"/>
    <lineage>
        <taxon>Eukaryota</taxon>
        <taxon>Sar</taxon>
        <taxon>Alveolata</taxon>
        <taxon>Ciliophora</taxon>
        <taxon>Intramacronucleata</taxon>
        <taxon>Oligohymenophorea</taxon>
        <taxon>Peniculida</taxon>
        <taxon>Parameciidae</taxon>
        <taxon>Paramecium</taxon>
    </lineage>
</organism>
<dbReference type="Proteomes" id="UP000683925">
    <property type="component" value="Unassembled WGS sequence"/>
</dbReference>
<dbReference type="GO" id="GO:0005524">
    <property type="term" value="F:ATP binding"/>
    <property type="evidence" value="ECO:0007669"/>
    <property type="project" value="UniProtKB-UniRule"/>
</dbReference>
<sequence>MICHKKYLIFKESYTVELRSNEVVLQNIKNQISNILNLQDNSVVDWKLDKKNSRIIGFGIQIDSQWEYFYMDQQNLSLLKQFLDGKVQYHNIFKLYQLIGFLGSGAFGTVFKCQSKYDGKLVACKSIKKCRKYDDKDFLNEVFCMQNLKHPNMVQLKEYYVEQKHFYILMELVEGNTLRNLIKQNSLDENEKLIIVQVQFLMSQQLLSLVNYFHQEGFIYRDFKPQNVVFFQNNIGKLKLIDFGLTISINDEVCNKDQLCGTPGYMAPEVFERSHNYNLKSDIFSLGVMIYELFSGEYLIQSLDPEELLNTNKIFKFNKEILSAIKNQTIQRLLQGMLQEDPSLRISSREAVEIFKQVNWSCDEFLTTNAD</sequence>
<accession>A0A8S1WZM4</accession>
<dbReference type="Pfam" id="PF00069">
    <property type="entry name" value="Pkinase"/>
    <property type="match status" value="1"/>
</dbReference>
<evidence type="ECO:0000313" key="6">
    <source>
        <dbReference type="EMBL" id="CAD8195458.1"/>
    </source>
</evidence>
<dbReference type="PROSITE" id="PS00107">
    <property type="entry name" value="PROTEIN_KINASE_ATP"/>
    <property type="match status" value="1"/>
</dbReference>
<feature type="binding site" evidence="3">
    <location>
        <position position="129"/>
    </location>
    <ligand>
        <name>ATP</name>
        <dbReference type="ChEBI" id="CHEBI:30616"/>
    </ligand>
</feature>
<reference evidence="6" key="1">
    <citation type="submission" date="2021-01" db="EMBL/GenBank/DDBJ databases">
        <authorList>
            <consortium name="Genoscope - CEA"/>
            <person name="William W."/>
        </authorList>
    </citation>
    <scope>NUCLEOTIDE SEQUENCE</scope>
</reference>
<keyword evidence="4" id="KW-0723">Serine/threonine-protein kinase</keyword>
<dbReference type="GO" id="GO:0005737">
    <property type="term" value="C:cytoplasm"/>
    <property type="evidence" value="ECO:0007669"/>
    <property type="project" value="TreeGrafter"/>
</dbReference>
<dbReference type="EMBL" id="CAJJDP010000109">
    <property type="protein sequence ID" value="CAD8195458.1"/>
    <property type="molecule type" value="Genomic_DNA"/>
</dbReference>
<dbReference type="PROSITE" id="PS50011">
    <property type="entry name" value="PROTEIN_KINASE_DOM"/>
    <property type="match status" value="1"/>
</dbReference>
<feature type="domain" description="Protein kinase" evidence="5">
    <location>
        <begin position="96"/>
        <end position="366"/>
    </location>
</feature>
<dbReference type="InterPro" id="IPR017441">
    <property type="entry name" value="Protein_kinase_ATP_BS"/>
</dbReference>
<evidence type="ECO:0000256" key="4">
    <source>
        <dbReference type="RuleBase" id="RU000304"/>
    </source>
</evidence>
<evidence type="ECO:0000256" key="1">
    <source>
        <dbReference type="ARBA" id="ARBA00022741"/>
    </source>
</evidence>
<dbReference type="PROSITE" id="PS00108">
    <property type="entry name" value="PROTEIN_KINASE_ST"/>
    <property type="match status" value="1"/>
</dbReference>
<comment type="caution">
    <text evidence="6">The sequence shown here is derived from an EMBL/GenBank/DDBJ whole genome shotgun (WGS) entry which is preliminary data.</text>
</comment>
<gene>
    <name evidence="6" type="ORF">POCTA_138.1.T1090068</name>
</gene>
<dbReference type="InterPro" id="IPR000719">
    <property type="entry name" value="Prot_kinase_dom"/>
</dbReference>
<protein>
    <recommendedName>
        <fullName evidence="5">Protein kinase domain-containing protein</fullName>
    </recommendedName>
</protein>
<keyword evidence="1 3" id="KW-0547">Nucleotide-binding</keyword>
<dbReference type="OMA" id="NEVFCMQ"/>
<dbReference type="OrthoDB" id="10260894at2759"/>
<evidence type="ECO:0000256" key="2">
    <source>
        <dbReference type="ARBA" id="ARBA00022840"/>
    </source>
</evidence>
<dbReference type="GO" id="GO:0044773">
    <property type="term" value="P:mitotic DNA damage checkpoint signaling"/>
    <property type="evidence" value="ECO:0007669"/>
    <property type="project" value="TreeGrafter"/>
</dbReference>
<evidence type="ECO:0000259" key="5">
    <source>
        <dbReference type="PROSITE" id="PS50011"/>
    </source>
</evidence>
<keyword evidence="4" id="KW-0418">Kinase</keyword>
<keyword evidence="2 3" id="KW-0067">ATP-binding</keyword>
<comment type="similarity">
    <text evidence="4">Belongs to the protein kinase superfamily.</text>
</comment>
<dbReference type="GO" id="GO:0005634">
    <property type="term" value="C:nucleus"/>
    <property type="evidence" value="ECO:0007669"/>
    <property type="project" value="TreeGrafter"/>
</dbReference>
<proteinExistence type="inferred from homology"/>
<evidence type="ECO:0000256" key="3">
    <source>
        <dbReference type="PROSITE-ProRule" id="PRU10141"/>
    </source>
</evidence>
<keyword evidence="7" id="KW-1185">Reference proteome</keyword>
<keyword evidence="4" id="KW-0808">Transferase</keyword>
<name>A0A8S1WZM4_PAROT</name>
<dbReference type="InterPro" id="IPR008271">
    <property type="entry name" value="Ser/Thr_kinase_AS"/>
</dbReference>
<dbReference type="GO" id="GO:0004674">
    <property type="term" value="F:protein serine/threonine kinase activity"/>
    <property type="evidence" value="ECO:0007669"/>
    <property type="project" value="UniProtKB-KW"/>
</dbReference>